<evidence type="ECO:0000313" key="8">
    <source>
        <dbReference type="EMBL" id="EJK58266.1"/>
    </source>
</evidence>
<keyword evidence="5" id="KW-0687">Ribonucleoprotein</keyword>
<name>K0SBI3_THAOC</name>
<comment type="caution">
    <text evidence="8">The sequence shown here is derived from an EMBL/GenBank/DDBJ whole genome shotgun (WGS) entry which is preliminary data.</text>
</comment>
<accession>K0SBI3</accession>
<dbReference type="Pfam" id="PF04006">
    <property type="entry name" value="Mpp10"/>
    <property type="match status" value="1"/>
</dbReference>
<evidence type="ECO:0000256" key="7">
    <source>
        <dbReference type="SAM" id="MobiDB-lite"/>
    </source>
</evidence>
<feature type="compositionally biased region" description="Basic and acidic residues" evidence="7">
    <location>
        <begin position="226"/>
        <end position="243"/>
    </location>
</feature>
<comment type="similarity">
    <text evidence="6">Belongs to the MPP10 family.</text>
</comment>
<proteinExistence type="inferred from homology"/>
<dbReference type="GO" id="GO:0034457">
    <property type="term" value="C:Mpp10 complex"/>
    <property type="evidence" value="ECO:0007669"/>
    <property type="project" value="InterPro"/>
</dbReference>
<reference evidence="8 9" key="1">
    <citation type="journal article" date="2012" name="Genome Biol.">
        <title>Genome and low-iron response of an oceanic diatom adapted to chronic iron limitation.</title>
        <authorList>
            <person name="Lommer M."/>
            <person name="Specht M."/>
            <person name="Roy A.S."/>
            <person name="Kraemer L."/>
            <person name="Andreson R."/>
            <person name="Gutowska M.A."/>
            <person name="Wolf J."/>
            <person name="Bergner S.V."/>
            <person name="Schilhabel M.B."/>
            <person name="Klostermeier U.C."/>
            <person name="Beiko R.G."/>
            <person name="Rosenstiel P."/>
            <person name="Hippler M."/>
            <person name="Laroche J."/>
        </authorList>
    </citation>
    <scope>NUCLEOTIDE SEQUENCE [LARGE SCALE GENOMIC DNA]</scope>
    <source>
        <strain evidence="8 9">CCMP1005</strain>
    </source>
</reference>
<keyword evidence="4" id="KW-0539">Nucleus</keyword>
<feature type="compositionally biased region" description="Low complexity" evidence="7">
    <location>
        <begin position="119"/>
        <end position="130"/>
    </location>
</feature>
<sequence>MSSDEADELPSTSNSGGDIWEVIGSDNNLVPLLLKPEGLLTSLLGDDDSSETAASNGYSSAKQMLVKTSQDLFRFIEKLASMETKLKDAKREQRISELNDIRDGAEEGAQSDDELEDPSTLSGLSSLFTGQAEESLGDESAGADVDFETIWGQVDLQNTALLPMLKKMTRKLAKRAIDEDSNQSDLIRLLDGGSDSEDEQDGGESEGSVASELDDDAGDYDDDNHSEDSDARRIRERMEKTMADMDDMDEMEDGFDDLEEKNVVVNGNEDKLAAIRAKASALEDAIDPTREDMRDGFFDLHEMEAFADEEEEYLPDSAYGEEAPDDDQKSEKMLPHIKDRTGKDSDEGSEDSDESGEDELTKRYETSAVRRKKYRADDEVDALYGMYDEVGEGGDNFDDSDSDESNEAGASEMTAADLFGQPDKKLMDRYSKKKSTKKPDVSAPAVSRMDDDNESWDDHKFEEDGEDWKEEMKGPDVGSDDDGEDEADQGKPDADDQHEEPAMVSAHGIRAKKLEEQTLKLEEDMMAEKPWKMLGEAKGVDRAVDSLLDSTPEFEVAFKPMPILTQEHSVNIEEMIKKRIIDEDWDDVVPRELPDIGGGKRGGEAPEVSQEKSKLGLGELYEREYLKKTTGFDRDAHEKETEEDAAKEEMKRLFTNLCSQLDALSNYHFAPRPVAEEADVQNRDVPAIAMEEVLPLHVSNSRSAAPEEVFGGGKGRQSVLRGESEMDQTARKSARNAKKKARRKARQQKLADEKLISKLQPGLGLNNPYEKRKLREELQMARASGKVVSGVEDEAGTGKEYQTSTKFFAKMQESVEASVHGEPIDRQRKKRKGLENGQGSSVYKL</sequence>
<evidence type="ECO:0000256" key="2">
    <source>
        <dbReference type="ARBA" id="ARBA00022517"/>
    </source>
</evidence>
<dbReference type="Proteomes" id="UP000266841">
    <property type="component" value="Unassembled WGS sequence"/>
</dbReference>
<feature type="compositionally biased region" description="Basic and acidic residues" evidence="7">
    <location>
        <begin position="326"/>
        <end position="346"/>
    </location>
</feature>
<feature type="region of interest" description="Disordered" evidence="7">
    <location>
        <begin position="307"/>
        <end position="372"/>
    </location>
</feature>
<evidence type="ECO:0000256" key="6">
    <source>
        <dbReference type="ARBA" id="ARBA00029455"/>
    </source>
</evidence>
<dbReference type="PANTHER" id="PTHR17039">
    <property type="entry name" value="U3 SMALL NUCLEOLAR RIBONUCLEOPROTEIN PROTEIN MPP10"/>
    <property type="match status" value="1"/>
</dbReference>
<gene>
    <name evidence="8" type="ORF">THAOC_21632</name>
</gene>
<evidence type="ECO:0000313" key="9">
    <source>
        <dbReference type="Proteomes" id="UP000266841"/>
    </source>
</evidence>
<organism evidence="8 9">
    <name type="scientific">Thalassiosira oceanica</name>
    <name type="common">Marine diatom</name>
    <dbReference type="NCBI Taxonomy" id="159749"/>
    <lineage>
        <taxon>Eukaryota</taxon>
        <taxon>Sar</taxon>
        <taxon>Stramenopiles</taxon>
        <taxon>Ochrophyta</taxon>
        <taxon>Bacillariophyta</taxon>
        <taxon>Coscinodiscophyceae</taxon>
        <taxon>Thalassiosirophycidae</taxon>
        <taxon>Thalassiosirales</taxon>
        <taxon>Thalassiosiraceae</taxon>
        <taxon>Thalassiosira</taxon>
    </lineage>
</organism>
<protein>
    <submittedName>
        <fullName evidence="8">Uncharacterized protein</fullName>
    </submittedName>
</protein>
<evidence type="ECO:0000256" key="3">
    <source>
        <dbReference type="ARBA" id="ARBA00022552"/>
    </source>
</evidence>
<dbReference type="GO" id="GO:0006364">
    <property type="term" value="P:rRNA processing"/>
    <property type="evidence" value="ECO:0007669"/>
    <property type="project" value="UniProtKB-KW"/>
</dbReference>
<comment type="subcellular location">
    <subcellularLocation>
        <location evidence="1">Nucleus</location>
        <location evidence="1">Nucleolus</location>
    </subcellularLocation>
</comment>
<feature type="region of interest" description="Disordered" evidence="7">
    <location>
        <begin position="815"/>
        <end position="845"/>
    </location>
</feature>
<feature type="compositionally biased region" description="Acidic residues" evidence="7">
    <location>
        <begin position="478"/>
        <end position="487"/>
    </location>
</feature>
<feature type="compositionally biased region" description="Acidic residues" evidence="7">
    <location>
        <begin position="347"/>
        <end position="358"/>
    </location>
</feature>
<feature type="region of interest" description="Disordered" evidence="7">
    <location>
        <begin position="1"/>
        <end position="20"/>
    </location>
</feature>
<dbReference type="OrthoDB" id="445326at2759"/>
<feature type="compositionally biased region" description="Acidic residues" evidence="7">
    <location>
        <begin position="194"/>
        <end position="204"/>
    </location>
</feature>
<evidence type="ECO:0000256" key="5">
    <source>
        <dbReference type="ARBA" id="ARBA00023274"/>
    </source>
</evidence>
<dbReference type="eggNOG" id="KOG2600">
    <property type="taxonomic scope" value="Eukaryota"/>
</dbReference>
<dbReference type="GO" id="GO:0032040">
    <property type="term" value="C:small-subunit processome"/>
    <property type="evidence" value="ECO:0007669"/>
    <property type="project" value="TreeGrafter"/>
</dbReference>
<dbReference type="PIRSF" id="PIRSF017300">
    <property type="entry name" value="snoRNP_Mpp10"/>
    <property type="match status" value="1"/>
</dbReference>
<keyword evidence="9" id="KW-1185">Reference proteome</keyword>
<feature type="region of interest" description="Disordered" evidence="7">
    <location>
        <begin position="172"/>
        <end position="247"/>
    </location>
</feature>
<dbReference type="InterPro" id="IPR012173">
    <property type="entry name" value="Mpp10"/>
</dbReference>
<feature type="region of interest" description="Disordered" evidence="7">
    <location>
        <begin position="87"/>
        <end position="141"/>
    </location>
</feature>
<dbReference type="EMBL" id="AGNL01025747">
    <property type="protein sequence ID" value="EJK58266.1"/>
    <property type="molecule type" value="Genomic_DNA"/>
</dbReference>
<feature type="compositionally biased region" description="Basic and acidic residues" evidence="7">
    <location>
        <begin position="87"/>
        <end position="105"/>
    </location>
</feature>
<evidence type="ECO:0000256" key="4">
    <source>
        <dbReference type="ARBA" id="ARBA00023242"/>
    </source>
</evidence>
<evidence type="ECO:0000256" key="1">
    <source>
        <dbReference type="ARBA" id="ARBA00004604"/>
    </source>
</evidence>
<dbReference type="PANTHER" id="PTHR17039:SF0">
    <property type="entry name" value="U3 SMALL NUCLEOLAR RIBONUCLEOPROTEIN PROTEIN MPP10"/>
    <property type="match status" value="1"/>
</dbReference>
<dbReference type="AlphaFoldDB" id="K0SBI3"/>
<feature type="compositionally biased region" description="Basic residues" evidence="7">
    <location>
        <begin position="732"/>
        <end position="747"/>
    </location>
</feature>
<dbReference type="OMA" id="MHRFVEE"/>
<keyword evidence="2" id="KW-0690">Ribosome biogenesis</keyword>
<feature type="region of interest" description="Disordered" evidence="7">
    <location>
        <begin position="702"/>
        <end position="770"/>
    </location>
</feature>
<feature type="compositionally biased region" description="Acidic residues" evidence="7">
    <location>
        <begin position="212"/>
        <end position="225"/>
    </location>
</feature>
<dbReference type="GO" id="GO:0005732">
    <property type="term" value="C:sno(s)RNA-containing ribonucleoprotein complex"/>
    <property type="evidence" value="ECO:0007669"/>
    <property type="project" value="InterPro"/>
</dbReference>
<keyword evidence="3" id="KW-0698">rRNA processing</keyword>
<feature type="compositionally biased region" description="Basic and acidic residues" evidence="7">
    <location>
        <begin position="488"/>
        <end position="501"/>
    </location>
</feature>
<feature type="region of interest" description="Disordered" evidence="7">
    <location>
        <begin position="385"/>
        <end position="511"/>
    </location>
</feature>
<feature type="compositionally biased region" description="Acidic residues" evidence="7">
    <location>
        <begin position="389"/>
        <end position="406"/>
    </location>
</feature>